<name>A0A6A6S127_9PLEO</name>
<keyword evidence="3" id="KW-1185">Reference proteome</keyword>
<reference evidence="2" key="1">
    <citation type="journal article" date="2020" name="Stud. Mycol.">
        <title>101 Dothideomycetes genomes: a test case for predicting lifestyles and emergence of pathogens.</title>
        <authorList>
            <person name="Haridas S."/>
            <person name="Albert R."/>
            <person name="Binder M."/>
            <person name="Bloem J."/>
            <person name="Labutti K."/>
            <person name="Salamov A."/>
            <person name="Andreopoulos B."/>
            <person name="Baker S."/>
            <person name="Barry K."/>
            <person name="Bills G."/>
            <person name="Bluhm B."/>
            <person name="Cannon C."/>
            <person name="Castanera R."/>
            <person name="Culley D."/>
            <person name="Daum C."/>
            <person name="Ezra D."/>
            <person name="Gonzalez J."/>
            <person name="Henrissat B."/>
            <person name="Kuo A."/>
            <person name="Liang C."/>
            <person name="Lipzen A."/>
            <person name="Lutzoni F."/>
            <person name="Magnuson J."/>
            <person name="Mondo S."/>
            <person name="Nolan M."/>
            <person name="Ohm R."/>
            <person name="Pangilinan J."/>
            <person name="Park H.-J."/>
            <person name="Ramirez L."/>
            <person name="Alfaro M."/>
            <person name="Sun H."/>
            <person name="Tritt A."/>
            <person name="Yoshinaga Y."/>
            <person name="Zwiers L.-H."/>
            <person name="Turgeon B."/>
            <person name="Goodwin S."/>
            <person name="Spatafora J."/>
            <person name="Crous P."/>
            <person name="Grigoriev I."/>
        </authorList>
    </citation>
    <scope>NUCLEOTIDE SEQUENCE</scope>
    <source>
        <strain evidence="2">CBS 473.64</strain>
    </source>
</reference>
<evidence type="ECO:0000313" key="2">
    <source>
        <dbReference type="EMBL" id="KAF2641047.1"/>
    </source>
</evidence>
<dbReference type="EMBL" id="MU006783">
    <property type="protein sequence ID" value="KAF2641047.1"/>
    <property type="molecule type" value="Genomic_DNA"/>
</dbReference>
<dbReference type="AlphaFoldDB" id="A0A6A6S127"/>
<accession>A0A6A6S127</accession>
<feature type="compositionally biased region" description="Basic and acidic residues" evidence="1">
    <location>
        <begin position="180"/>
        <end position="199"/>
    </location>
</feature>
<proteinExistence type="predicted"/>
<gene>
    <name evidence="2" type="ORF">P280DRAFT_479500</name>
</gene>
<feature type="compositionally biased region" description="Polar residues" evidence="1">
    <location>
        <begin position="1"/>
        <end position="17"/>
    </location>
</feature>
<feature type="region of interest" description="Disordered" evidence="1">
    <location>
        <begin position="1"/>
        <end position="24"/>
    </location>
</feature>
<evidence type="ECO:0000313" key="3">
    <source>
        <dbReference type="Proteomes" id="UP000799753"/>
    </source>
</evidence>
<protein>
    <submittedName>
        <fullName evidence="2">Uncharacterized protein</fullName>
    </submittedName>
</protein>
<evidence type="ECO:0000256" key="1">
    <source>
        <dbReference type="SAM" id="MobiDB-lite"/>
    </source>
</evidence>
<dbReference type="Proteomes" id="UP000799753">
    <property type="component" value="Unassembled WGS sequence"/>
</dbReference>
<sequence>MNTSSTFSASANQINGMSPSSTSSSTAEEYQYATSSVNGLLSYLTEARNNINSCIPTMCDAIHGGAFHDYKYKVASKSLYEALRDVSPALMRLTEFGSKFVTAEQLEQYLGPQGIGWDWHGMEKVADMLRGYADFLEDQEYALLASLDGLIELLRVTRSAVEERCSIKASPHKPFMNPDSDSKFKKDQEPFEEKNHTQDELADAMDIDSCEEHRPHYDPLFPWGVFGGRSSSPTSTASSPSVSALDDMSSLLSALGDIADTPALPRTPEYKVTKLHQPSPPTVAMAFVSRTKVETLKKTFASVKMTPSATRAINFLLG</sequence>
<feature type="region of interest" description="Disordered" evidence="1">
    <location>
        <begin position="170"/>
        <end position="199"/>
    </location>
</feature>
<organism evidence="2 3">
    <name type="scientific">Massarina eburnea CBS 473.64</name>
    <dbReference type="NCBI Taxonomy" id="1395130"/>
    <lineage>
        <taxon>Eukaryota</taxon>
        <taxon>Fungi</taxon>
        <taxon>Dikarya</taxon>
        <taxon>Ascomycota</taxon>
        <taxon>Pezizomycotina</taxon>
        <taxon>Dothideomycetes</taxon>
        <taxon>Pleosporomycetidae</taxon>
        <taxon>Pleosporales</taxon>
        <taxon>Massarineae</taxon>
        <taxon>Massarinaceae</taxon>
        <taxon>Massarina</taxon>
    </lineage>
</organism>